<dbReference type="Pfam" id="PF05368">
    <property type="entry name" value="NmrA"/>
    <property type="match status" value="1"/>
</dbReference>
<reference evidence="2 3" key="1">
    <citation type="submission" date="2023-04" db="EMBL/GenBank/DDBJ databases">
        <title>Genome of Basidiobolus ranarum AG-B5.</title>
        <authorList>
            <person name="Stajich J.E."/>
            <person name="Carter-House D."/>
            <person name="Gryganskyi A."/>
        </authorList>
    </citation>
    <scope>NUCLEOTIDE SEQUENCE [LARGE SCALE GENOMIC DNA]</scope>
    <source>
        <strain evidence="2 3">AG-B5</strain>
    </source>
</reference>
<proteinExistence type="predicted"/>
<protein>
    <recommendedName>
        <fullName evidence="1">NmrA-like domain-containing protein</fullName>
    </recommendedName>
</protein>
<name>A0ABR2WIP9_9FUNG</name>
<organism evidence="2 3">
    <name type="scientific">Basidiobolus ranarum</name>
    <dbReference type="NCBI Taxonomy" id="34480"/>
    <lineage>
        <taxon>Eukaryota</taxon>
        <taxon>Fungi</taxon>
        <taxon>Fungi incertae sedis</taxon>
        <taxon>Zoopagomycota</taxon>
        <taxon>Entomophthoromycotina</taxon>
        <taxon>Basidiobolomycetes</taxon>
        <taxon>Basidiobolales</taxon>
        <taxon>Basidiobolaceae</taxon>
        <taxon>Basidiobolus</taxon>
    </lineage>
</organism>
<dbReference type="InterPro" id="IPR008030">
    <property type="entry name" value="NmrA-like"/>
</dbReference>
<evidence type="ECO:0000313" key="3">
    <source>
        <dbReference type="Proteomes" id="UP001479436"/>
    </source>
</evidence>
<dbReference type="SUPFAM" id="SSF51735">
    <property type="entry name" value="NAD(P)-binding Rossmann-fold domains"/>
    <property type="match status" value="1"/>
</dbReference>
<dbReference type="InterPro" id="IPR051604">
    <property type="entry name" value="Ergot_Alk_Oxidoreductase"/>
</dbReference>
<dbReference type="PANTHER" id="PTHR43162">
    <property type="match status" value="1"/>
</dbReference>
<dbReference type="Gene3D" id="3.40.50.720">
    <property type="entry name" value="NAD(P)-binding Rossmann-like Domain"/>
    <property type="match status" value="1"/>
</dbReference>
<evidence type="ECO:0000259" key="1">
    <source>
        <dbReference type="Pfam" id="PF05368"/>
    </source>
</evidence>
<sequence>MSSTILIVGATGNTGKSAVRKLSSLLESKKSNHFSRILGLTRSMNSPASQSLAKLPFVEMQEKDWTTIDANWLKEQGVVRVYVAPHNLPHQFVDESRLYLALLDAGVKYLVKISTNVEFISPNNPIYYGRSHWAAENLLSQPEFRHLQWTSLRPHYFTPLYLTFVPDWIKQFKKTGEQTKFTTLLAADVPVALIDPNDVGEIGAHLLALDDPTPHNQAKYVLSGPEDVTGKQVLETVEKFIGTKVQDVEYKDTSFLTDLVVRGLYPEKHLSSLLEGCNPLWLGKCSLSGAPTSKKIIELAPPKRTFVDTLNDLVEEK</sequence>
<dbReference type="InterPro" id="IPR036291">
    <property type="entry name" value="NAD(P)-bd_dom_sf"/>
</dbReference>
<comment type="caution">
    <text evidence="2">The sequence shown here is derived from an EMBL/GenBank/DDBJ whole genome shotgun (WGS) entry which is preliminary data.</text>
</comment>
<evidence type="ECO:0000313" key="2">
    <source>
        <dbReference type="EMBL" id="KAK9761324.1"/>
    </source>
</evidence>
<dbReference type="Proteomes" id="UP001479436">
    <property type="component" value="Unassembled WGS sequence"/>
</dbReference>
<gene>
    <name evidence="2" type="ORF">K7432_013852</name>
</gene>
<dbReference type="EMBL" id="JASJQH010001438">
    <property type="protein sequence ID" value="KAK9761324.1"/>
    <property type="molecule type" value="Genomic_DNA"/>
</dbReference>
<accession>A0ABR2WIP9</accession>
<dbReference type="PANTHER" id="PTHR43162:SF1">
    <property type="entry name" value="PRESTALK A DIFFERENTIATION PROTEIN A"/>
    <property type="match status" value="1"/>
</dbReference>
<keyword evidence="3" id="KW-1185">Reference proteome</keyword>
<feature type="domain" description="NmrA-like" evidence="1">
    <location>
        <begin position="1"/>
        <end position="273"/>
    </location>
</feature>